<gene>
    <name evidence="3" type="ORF">NV381_10395</name>
</gene>
<evidence type="ECO:0000313" key="3">
    <source>
        <dbReference type="EMBL" id="MCR8631611.1"/>
    </source>
</evidence>
<dbReference type="RefSeq" id="WP_258213203.1">
    <property type="nucleotide sequence ID" value="NZ_JANQBD010000006.1"/>
</dbReference>
<accession>A0ABT1YEM1</accession>
<dbReference type="Pfam" id="PF22725">
    <property type="entry name" value="GFO_IDH_MocA_C3"/>
    <property type="match status" value="1"/>
</dbReference>
<dbReference type="EMBL" id="JANQBD010000006">
    <property type="protein sequence ID" value="MCR8631611.1"/>
    <property type="molecule type" value="Genomic_DNA"/>
</dbReference>
<dbReference type="PANTHER" id="PTHR43708:SF8">
    <property type="entry name" value="OXIDOREDUCTASE"/>
    <property type="match status" value="1"/>
</dbReference>
<evidence type="ECO:0000259" key="1">
    <source>
        <dbReference type="Pfam" id="PF01408"/>
    </source>
</evidence>
<dbReference type="InterPro" id="IPR000683">
    <property type="entry name" value="Gfo/Idh/MocA-like_OxRdtase_N"/>
</dbReference>
<comment type="caution">
    <text evidence="3">The sequence shown here is derived from an EMBL/GenBank/DDBJ whole genome shotgun (WGS) entry which is preliminary data.</text>
</comment>
<dbReference type="SUPFAM" id="SSF51735">
    <property type="entry name" value="NAD(P)-binding Rossmann-fold domains"/>
    <property type="match status" value="1"/>
</dbReference>
<proteinExistence type="predicted"/>
<reference evidence="3 4" key="1">
    <citation type="submission" date="2022-08" db="EMBL/GenBank/DDBJ databases">
        <title>Paenibacillus endoradicis sp. nov., Paenibacillus radicibacter sp. nov and Paenibacillus pararadicis sp. nov., three cold-adapted plant growth-promoting bacteria isolated from root of Larix gmelinii in Great Khingan.</title>
        <authorList>
            <person name="Xue H."/>
        </authorList>
    </citation>
    <scope>NUCLEOTIDE SEQUENCE [LARGE SCALE GENOMIC DNA]</scope>
    <source>
        <strain evidence="3 4">N5-1-1-5</strain>
    </source>
</reference>
<protein>
    <submittedName>
        <fullName evidence="3">Gfo/Idh/MocA family oxidoreductase</fullName>
    </submittedName>
</protein>
<dbReference type="Proteomes" id="UP001300012">
    <property type="component" value="Unassembled WGS sequence"/>
</dbReference>
<dbReference type="Gene3D" id="3.30.360.10">
    <property type="entry name" value="Dihydrodipicolinate Reductase, domain 2"/>
    <property type="match status" value="1"/>
</dbReference>
<evidence type="ECO:0000313" key="4">
    <source>
        <dbReference type="Proteomes" id="UP001300012"/>
    </source>
</evidence>
<dbReference type="InterPro" id="IPR055170">
    <property type="entry name" value="GFO_IDH_MocA-like_dom"/>
</dbReference>
<dbReference type="Pfam" id="PF01408">
    <property type="entry name" value="GFO_IDH_MocA"/>
    <property type="match status" value="1"/>
</dbReference>
<dbReference type="Gene3D" id="3.40.50.720">
    <property type="entry name" value="NAD(P)-binding Rossmann-like Domain"/>
    <property type="match status" value="1"/>
</dbReference>
<dbReference type="InterPro" id="IPR036291">
    <property type="entry name" value="NAD(P)-bd_dom_sf"/>
</dbReference>
<feature type="domain" description="Gfo/Idh/MocA-like oxidoreductase N-terminal" evidence="1">
    <location>
        <begin position="8"/>
        <end position="125"/>
    </location>
</feature>
<keyword evidence="4" id="KW-1185">Reference proteome</keyword>
<name>A0ABT1YEM1_9BACL</name>
<sequence>MSADSRVRAAIIGQGRSGRLIHSDTLKRLGDKYEIIAIVDPLENRRQKAVELYGCDVYSDYKELFGRTDIDLVINATPSHLHVPVTLDLLANGFQVVCDKPLARYAAEVDQLIEASEKSGNKLFVFQQSRFLPAFEQIRKIIDSGVIGRVVQVNITYNGFARRWDWQTIQEYNAGNLLNTGPHPVDQALQFIGIDATPQVTCYMDRTNTFGDAEDYVKLLLHAPGKPVVDVEISSCSAYPNSTYNIQGTRGGIKGNVTHLDWKYYKPEEAPEQHLTREPYVNAEGDPAYCREELKWHGDSWEFADEHKLGSFDHMCREYYVRLYDTLATGEPLGITLEQVRQQIAVIEESHRQNPAPARVLS</sequence>
<dbReference type="SUPFAM" id="SSF55347">
    <property type="entry name" value="Glyceraldehyde-3-phosphate dehydrogenase-like, C-terminal domain"/>
    <property type="match status" value="1"/>
</dbReference>
<evidence type="ECO:0000259" key="2">
    <source>
        <dbReference type="Pfam" id="PF22725"/>
    </source>
</evidence>
<dbReference type="InterPro" id="IPR051317">
    <property type="entry name" value="Gfo/Idh/MocA_oxidoreduct"/>
</dbReference>
<organism evidence="3 4">
    <name type="scientific">Paenibacillus radicis</name>
    <name type="common">ex Xue et al. 2023</name>
    <dbReference type="NCBI Taxonomy" id="2972489"/>
    <lineage>
        <taxon>Bacteria</taxon>
        <taxon>Bacillati</taxon>
        <taxon>Bacillota</taxon>
        <taxon>Bacilli</taxon>
        <taxon>Bacillales</taxon>
        <taxon>Paenibacillaceae</taxon>
        <taxon>Paenibacillus</taxon>
    </lineage>
</organism>
<dbReference type="PANTHER" id="PTHR43708">
    <property type="entry name" value="CONSERVED EXPRESSED OXIDOREDUCTASE (EUROFUNG)"/>
    <property type="match status" value="1"/>
</dbReference>
<feature type="domain" description="GFO/IDH/MocA-like oxidoreductase" evidence="2">
    <location>
        <begin position="135"/>
        <end position="253"/>
    </location>
</feature>